<organism evidence="2 3">
    <name type="scientific">Aquabacterium commune</name>
    <dbReference type="NCBI Taxonomy" id="70586"/>
    <lineage>
        <taxon>Bacteria</taxon>
        <taxon>Pseudomonadati</taxon>
        <taxon>Pseudomonadota</taxon>
        <taxon>Betaproteobacteria</taxon>
        <taxon>Burkholderiales</taxon>
        <taxon>Aquabacterium</taxon>
    </lineage>
</organism>
<evidence type="ECO:0000313" key="3">
    <source>
        <dbReference type="Proteomes" id="UP000294593"/>
    </source>
</evidence>
<accession>A0A4R6R1N9</accession>
<protein>
    <submittedName>
        <fullName evidence="2">Copper resistance protein K</fullName>
    </submittedName>
</protein>
<dbReference type="Proteomes" id="UP000294593">
    <property type="component" value="Unassembled WGS sequence"/>
</dbReference>
<dbReference type="EMBL" id="SNXW01000012">
    <property type="protein sequence ID" value="TDP79593.1"/>
    <property type="molecule type" value="Genomic_DNA"/>
</dbReference>
<keyword evidence="3" id="KW-1185">Reference proteome</keyword>
<comment type="caution">
    <text evidence="2">The sequence shown here is derived from an EMBL/GenBank/DDBJ whole genome shotgun (WGS) entry which is preliminary data.</text>
</comment>
<reference evidence="2 3" key="1">
    <citation type="submission" date="2019-03" db="EMBL/GenBank/DDBJ databases">
        <title>Genomic Encyclopedia of Type Strains, Phase IV (KMG-IV): sequencing the most valuable type-strain genomes for metagenomic binning, comparative biology and taxonomic classification.</title>
        <authorList>
            <person name="Goeker M."/>
        </authorList>
    </citation>
    <scope>NUCLEOTIDE SEQUENCE [LARGE SCALE GENOMIC DNA]</scope>
    <source>
        <strain evidence="2 3">DSM 11901</strain>
    </source>
</reference>
<proteinExistence type="predicted"/>
<dbReference type="GO" id="GO:0046872">
    <property type="term" value="F:metal ion binding"/>
    <property type="evidence" value="ECO:0007669"/>
    <property type="project" value="InterPro"/>
</dbReference>
<dbReference type="RefSeq" id="WP_133611127.1">
    <property type="nucleotide sequence ID" value="NZ_SNXW01000012.1"/>
</dbReference>
<dbReference type="OrthoDB" id="5297628at2"/>
<name>A0A4R6R1N9_9BURK</name>
<dbReference type="InterPro" id="IPR021604">
    <property type="entry name" value="CopK"/>
</dbReference>
<evidence type="ECO:0000256" key="1">
    <source>
        <dbReference type="SAM" id="SignalP"/>
    </source>
</evidence>
<keyword evidence="1" id="KW-0732">Signal</keyword>
<gene>
    <name evidence="2" type="ORF">EV672_11282</name>
</gene>
<dbReference type="Pfam" id="PF11525">
    <property type="entry name" value="CopK"/>
    <property type="match status" value="1"/>
</dbReference>
<sequence length="97" mass="10252">MKPFITSAVLAIALGGMAAPAQAHHALANAVKASIELRDGSTLHVFKDGKMSKEDAFGRAVFLKRGEILTAKDGRQITAVGNEVARLEALLKEDHTG</sequence>
<feature type="signal peptide" evidence="1">
    <location>
        <begin position="1"/>
        <end position="23"/>
    </location>
</feature>
<feature type="chain" id="PRO_5020982085" evidence="1">
    <location>
        <begin position="24"/>
        <end position="97"/>
    </location>
</feature>
<evidence type="ECO:0000313" key="2">
    <source>
        <dbReference type="EMBL" id="TDP79593.1"/>
    </source>
</evidence>
<dbReference type="Gene3D" id="2.40.10.300">
    <property type="entry name" value="Copper resistance protein K"/>
    <property type="match status" value="1"/>
</dbReference>
<dbReference type="InterPro" id="IPR038644">
    <property type="entry name" value="CopK_sf"/>
</dbReference>
<dbReference type="AlphaFoldDB" id="A0A4R6R1N9"/>